<dbReference type="Gene3D" id="3.50.50.60">
    <property type="entry name" value="FAD/NAD(P)-binding domain"/>
    <property type="match status" value="2"/>
</dbReference>
<dbReference type="InterPro" id="IPR036188">
    <property type="entry name" value="FAD/NAD-bd_sf"/>
</dbReference>
<proteinExistence type="predicted"/>
<name>A0A1V6C8N2_UNCT6</name>
<organism evidence="4">
    <name type="scientific">candidate division TA06 bacterium ADurb.Bin131</name>
    <dbReference type="NCBI Taxonomy" id="1852827"/>
    <lineage>
        <taxon>Bacteria</taxon>
        <taxon>Bacteria division TA06</taxon>
    </lineage>
</organism>
<evidence type="ECO:0000256" key="2">
    <source>
        <dbReference type="ARBA" id="ARBA00023002"/>
    </source>
</evidence>
<feature type="domain" description="FAD/NAD(P)-binding" evidence="3">
    <location>
        <begin position="179"/>
        <end position="275"/>
    </location>
</feature>
<keyword evidence="1" id="KW-0285">Flavoprotein</keyword>
<dbReference type="EC" id="1.8.1.9" evidence="4"/>
<reference evidence="4" key="1">
    <citation type="submission" date="2017-02" db="EMBL/GenBank/DDBJ databases">
        <title>Delving into the versatile metabolic prowess of the omnipresent phylum Bacteroidetes.</title>
        <authorList>
            <person name="Nobu M.K."/>
            <person name="Mei R."/>
            <person name="Narihiro T."/>
            <person name="Kuroda K."/>
            <person name="Liu W.-T."/>
        </authorList>
    </citation>
    <scope>NUCLEOTIDE SEQUENCE</scope>
    <source>
        <strain evidence="4">ADurb.Bin131</strain>
    </source>
</reference>
<dbReference type="SUPFAM" id="SSF51905">
    <property type="entry name" value="FAD/NAD(P)-binding domain"/>
    <property type="match status" value="1"/>
</dbReference>
<evidence type="ECO:0000313" key="4">
    <source>
        <dbReference type="EMBL" id="OQB73243.1"/>
    </source>
</evidence>
<gene>
    <name evidence="4" type="primary">trxB</name>
    <name evidence="4" type="ORF">BWX89_01041</name>
</gene>
<dbReference type="PRINTS" id="PR00469">
    <property type="entry name" value="PNDRDTASEII"/>
</dbReference>
<dbReference type="Pfam" id="PF07992">
    <property type="entry name" value="Pyr_redox_2"/>
    <property type="match status" value="2"/>
</dbReference>
<accession>A0A1V6C8N2</accession>
<dbReference type="InterPro" id="IPR050097">
    <property type="entry name" value="Ferredoxin-NADP_redctase_2"/>
</dbReference>
<feature type="domain" description="FAD/NAD(P)-binding" evidence="3">
    <location>
        <begin position="1"/>
        <end position="149"/>
    </location>
</feature>
<dbReference type="EMBL" id="MWDQ01000089">
    <property type="protein sequence ID" value="OQB73243.1"/>
    <property type="molecule type" value="Genomic_DNA"/>
</dbReference>
<dbReference type="Proteomes" id="UP000485562">
    <property type="component" value="Unassembled WGS sequence"/>
</dbReference>
<dbReference type="GO" id="GO:0004791">
    <property type="term" value="F:thioredoxin-disulfide reductase (NADPH) activity"/>
    <property type="evidence" value="ECO:0007669"/>
    <property type="project" value="UniProtKB-EC"/>
</dbReference>
<evidence type="ECO:0000259" key="3">
    <source>
        <dbReference type="Pfam" id="PF07992"/>
    </source>
</evidence>
<dbReference type="InterPro" id="IPR023753">
    <property type="entry name" value="FAD/NAD-binding_dom"/>
</dbReference>
<evidence type="ECO:0000256" key="1">
    <source>
        <dbReference type="ARBA" id="ARBA00022630"/>
    </source>
</evidence>
<dbReference type="PANTHER" id="PTHR48105">
    <property type="entry name" value="THIOREDOXIN REDUCTASE 1-RELATED-RELATED"/>
    <property type="match status" value="1"/>
</dbReference>
<protein>
    <submittedName>
        <fullName evidence="4">Thioredoxin reductase</fullName>
        <ecNumber evidence="4">1.8.1.9</ecNumber>
    </submittedName>
</protein>
<comment type="caution">
    <text evidence="4">The sequence shown here is derived from an EMBL/GenBank/DDBJ whole genome shotgun (WGS) entry which is preliminary data.</text>
</comment>
<dbReference type="PRINTS" id="PR00368">
    <property type="entry name" value="FADPNR"/>
</dbReference>
<keyword evidence="2 4" id="KW-0560">Oxidoreductase</keyword>
<dbReference type="AlphaFoldDB" id="A0A1V6C8N2"/>
<sequence>MDVIIIGSGPAGLSAAIYAARANLSFSVIERLYPGGKLVWIEKIENYPGFPGGISGAELAERFYSQALKLGVNLIFEDVLRIEKSGEKFNISTKDKTYETKNVVVASGSIPKHLGIKGEDTFKGKGVSYCALCDGAFFRNKEVVVIGEGKQVEADINFLRNFSSVIWIRHPGKMYTSIDGINIIEGKPVEITGENRVEKVLVQTKSGITEIKADGVFIFAGFKPSFEFLPPDVNLDNAGYIITDKNFLTSVNGMYACGDIRSGSMKQIVSAVYEAAAVINHIRKHL</sequence>